<evidence type="ECO:0000259" key="2">
    <source>
        <dbReference type="PROSITE" id="PS50110"/>
    </source>
</evidence>
<gene>
    <name evidence="3" type="ORF">JDN41_12520</name>
</gene>
<accession>A0A8I1GHP9</accession>
<feature type="domain" description="Response regulatory" evidence="2">
    <location>
        <begin position="14"/>
        <end position="127"/>
    </location>
</feature>
<evidence type="ECO:0000313" key="3">
    <source>
        <dbReference type="EMBL" id="MBJ7544371.1"/>
    </source>
</evidence>
<organism evidence="3 4">
    <name type="scientific">Rhodomicrobium udaipurense</name>
    <dbReference type="NCBI Taxonomy" id="1202716"/>
    <lineage>
        <taxon>Bacteria</taxon>
        <taxon>Pseudomonadati</taxon>
        <taxon>Pseudomonadota</taxon>
        <taxon>Alphaproteobacteria</taxon>
        <taxon>Hyphomicrobiales</taxon>
        <taxon>Hyphomicrobiaceae</taxon>
        <taxon>Rhodomicrobium</taxon>
    </lineage>
</organism>
<evidence type="ECO:0000256" key="1">
    <source>
        <dbReference type="PROSITE-ProRule" id="PRU00169"/>
    </source>
</evidence>
<dbReference type="EMBL" id="JAEMUK010000078">
    <property type="protein sequence ID" value="MBJ7544371.1"/>
    <property type="molecule type" value="Genomic_DNA"/>
</dbReference>
<protein>
    <submittedName>
        <fullName evidence="3">Response regulator</fullName>
    </submittedName>
</protein>
<dbReference type="SUPFAM" id="SSF52172">
    <property type="entry name" value="CheY-like"/>
    <property type="match status" value="1"/>
</dbReference>
<reference evidence="3 4" key="1">
    <citation type="submission" date="2020-12" db="EMBL/GenBank/DDBJ databases">
        <title>Revised draft genomes of Rhodomicrobium vannielii ATCC 17100 and Rhodomicrobium udaipurense JA643.</title>
        <authorList>
            <person name="Conners E.M."/>
            <person name="Davenport E.J."/>
            <person name="Bose A."/>
        </authorList>
    </citation>
    <scope>NUCLEOTIDE SEQUENCE [LARGE SCALE GENOMIC DNA]</scope>
    <source>
        <strain evidence="3 4">JA643</strain>
    </source>
</reference>
<name>A0A8I1GHP9_9HYPH</name>
<keyword evidence="1" id="KW-0597">Phosphoprotein</keyword>
<dbReference type="GO" id="GO:0000160">
    <property type="term" value="P:phosphorelay signal transduction system"/>
    <property type="evidence" value="ECO:0007669"/>
    <property type="project" value="InterPro"/>
</dbReference>
<feature type="modified residue" description="4-aspartylphosphate" evidence="1">
    <location>
        <position position="62"/>
    </location>
</feature>
<comment type="caution">
    <text evidence="3">The sequence shown here is derived from an EMBL/GenBank/DDBJ whole genome shotgun (WGS) entry which is preliminary data.</text>
</comment>
<dbReference type="Pfam" id="PF00072">
    <property type="entry name" value="Response_reg"/>
    <property type="match status" value="1"/>
</dbReference>
<proteinExistence type="predicted"/>
<sequence>MRIGVDTSRTDNKRVFVVSGDEVTSAILTFMLTDGNETHELRDIDAAFEKGAEWKPDLLLVDAALVKAQGLSVLQDIADRLPGAKVAIVVEEKDSGDAKAWVGAGAHAIIPQPLTIEAVRRQTDILLGRLSAKPKVQLFPRIPRTGSGV</sequence>
<dbReference type="SMART" id="SM00448">
    <property type="entry name" value="REC"/>
    <property type="match status" value="1"/>
</dbReference>
<dbReference type="CDD" id="cd00156">
    <property type="entry name" value="REC"/>
    <property type="match status" value="1"/>
</dbReference>
<dbReference type="Proteomes" id="UP000623250">
    <property type="component" value="Unassembled WGS sequence"/>
</dbReference>
<dbReference type="AlphaFoldDB" id="A0A8I1GHP9"/>
<evidence type="ECO:0000313" key="4">
    <source>
        <dbReference type="Proteomes" id="UP000623250"/>
    </source>
</evidence>
<dbReference type="InterPro" id="IPR001789">
    <property type="entry name" value="Sig_transdc_resp-reg_receiver"/>
</dbReference>
<keyword evidence="4" id="KW-1185">Reference proteome</keyword>
<dbReference type="RefSeq" id="WP_037238723.1">
    <property type="nucleotide sequence ID" value="NZ_JAEMUK010000078.1"/>
</dbReference>
<dbReference type="Gene3D" id="3.40.50.2300">
    <property type="match status" value="1"/>
</dbReference>
<dbReference type="InterPro" id="IPR011006">
    <property type="entry name" value="CheY-like_superfamily"/>
</dbReference>
<dbReference type="PROSITE" id="PS50110">
    <property type="entry name" value="RESPONSE_REGULATORY"/>
    <property type="match status" value="1"/>
</dbReference>